<dbReference type="Proteomes" id="UP000243975">
    <property type="component" value="Unassembled WGS sequence"/>
</dbReference>
<gene>
    <name evidence="1" type="ORF">Ccrd_010680</name>
</gene>
<accession>A0A118K6M6</accession>
<comment type="caution">
    <text evidence="1">The sequence shown here is derived from an EMBL/GenBank/DDBJ whole genome shotgun (WGS) entry which is preliminary data.</text>
</comment>
<sequence length="33" mass="3889">MEDFKKMRLEDTFNNSSMFSITTIGEACITEIW</sequence>
<dbReference type="AlphaFoldDB" id="A0A118K6M6"/>
<name>A0A118K6M6_CYNCS</name>
<dbReference type="EMBL" id="LEKV01000979">
    <property type="protein sequence ID" value="KVI10920.1"/>
    <property type="molecule type" value="Genomic_DNA"/>
</dbReference>
<proteinExistence type="predicted"/>
<organism evidence="1 2">
    <name type="scientific">Cynara cardunculus var. scolymus</name>
    <name type="common">Globe artichoke</name>
    <name type="synonym">Cynara scolymus</name>
    <dbReference type="NCBI Taxonomy" id="59895"/>
    <lineage>
        <taxon>Eukaryota</taxon>
        <taxon>Viridiplantae</taxon>
        <taxon>Streptophyta</taxon>
        <taxon>Embryophyta</taxon>
        <taxon>Tracheophyta</taxon>
        <taxon>Spermatophyta</taxon>
        <taxon>Magnoliopsida</taxon>
        <taxon>eudicotyledons</taxon>
        <taxon>Gunneridae</taxon>
        <taxon>Pentapetalae</taxon>
        <taxon>asterids</taxon>
        <taxon>campanulids</taxon>
        <taxon>Asterales</taxon>
        <taxon>Asteraceae</taxon>
        <taxon>Carduoideae</taxon>
        <taxon>Cardueae</taxon>
        <taxon>Carduinae</taxon>
        <taxon>Cynara</taxon>
    </lineage>
</organism>
<evidence type="ECO:0000313" key="1">
    <source>
        <dbReference type="EMBL" id="KVI10920.1"/>
    </source>
</evidence>
<keyword evidence="2" id="KW-1185">Reference proteome</keyword>
<reference evidence="1 2" key="1">
    <citation type="journal article" date="2016" name="Sci. Rep.">
        <title>The genome sequence of the outbreeding globe artichoke constructed de novo incorporating a phase-aware low-pass sequencing strategy of F1 progeny.</title>
        <authorList>
            <person name="Scaglione D."/>
            <person name="Reyes-Chin-Wo S."/>
            <person name="Acquadro A."/>
            <person name="Froenicke L."/>
            <person name="Portis E."/>
            <person name="Beitel C."/>
            <person name="Tirone M."/>
            <person name="Mauro R."/>
            <person name="Lo Monaco A."/>
            <person name="Mauromicale G."/>
            <person name="Faccioli P."/>
            <person name="Cattivelli L."/>
            <person name="Rieseberg L."/>
            <person name="Michelmore R."/>
            <person name="Lanteri S."/>
        </authorList>
    </citation>
    <scope>NUCLEOTIDE SEQUENCE [LARGE SCALE GENOMIC DNA]</scope>
    <source>
        <strain evidence="1">2C</strain>
    </source>
</reference>
<feature type="non-terminal residue" evidence="1">
    <location>
        <position position="33"/>
    </location>
</feature>
<evidence type="ECO:0000313" key="2">
    <source>
        <dbReference type="Proteomes" id="UP000243975"/>
    </source>
</evidence>
<protein>
    <submittedName>
        <fullName evidence="1">Uncharacterized protein</fullName>
    </submittedName>
</protein>
<dbReference type="Gramene" id="KVI10920">
    <property type="protein sequence ID" value="KVI10920"/>
    <property type="gene ID" value="Ccrd_010680"/>
</dbReference>